<sequence length="282" mass="32208">MPARQKSNIQFIPHFEPDGISSTSNPQRQIRSHAARVAHARVRVSRMREYNKQTAEGRSTSGNLYSYTSPKALTGNEVEIQTELWPSPLNYLSSNRREPFMRAAITLKPVEHFLLDYFVTAVIPIINLDCRWLPRVEQTYQCMIKDWAHLALGNEGLLRGILLSACRRLEKSVQDRKVYHELAVRYKLESVRFVIDAISKDVPDKSDTIVRIITLAFDEMYGGDTLMFERHMDGAIRLVCMIGGPKMLPGDGFLESMYDVALDMRGRVHQGIPHCPQLAYTI</sequence>
<dbReference type="OrthoDB" id="3797976at2759"/>
<evidence type="ECO:0000313" key="1">
    <source>
        <dbReference type="EMBL" id="PVH93440.1"/>
    </source>
</evidence>
<evidence type="ECO:0000313" key="2">
    <source>
        <dbReference type="Proteomes" id="UP000244855"/>
    </source>
</evidence>
<protein>
    <submittedName>
        <fullName evidence="1">Uncharacterized protein</fullName>
    </submittedName>
</protein>
<dbReference type="PANTHER" id="PTHR37540:SF10">
    <property type="entry name" value="SIGMA-70 REGION 2 FAMILY PROTEIN"/>
    <property type="match status" value="1"/>
</dbReference>
<reference evidence="1 2" key="1">
    <citation type="journal article" date="2018" name="Sci. Rep.">
        <title>Comparative genomics provides insights into the lifestyle and reveals functional heterogeneity of dark septate endophytic fungi.</title>
        <authorList>
            <person name="Knapp D.G."/>
            <person name="Nemeth J.B."/>
            <person name="Barry K."/>
            <person name="Hainaut M."/>
            <person name="Henrissat B."/>
            <person name="Johnson J."/>
            <person name="Kuo A."/>
            <person name="Lim J.H.P."/>
            <person name="Lipzen A."/>
            <person name="Nolan M."/>
            <person name="Ohm R.A."/>
            <person name="Tamas L."/>
            <person name="Grigoriev I.V."/>
            <person name="Spatafora J.W."/>
            <person name="Nagy L.G."/>
            <person name="Kovacs G.M."/>
        </authorList>
    </citation>
    <scope>NUCLEOTIDE SEQUENCE [LARGE SCALE GENOMIC DNA]</scope>
    <source>
        <strain evidence="1 2">DSE2036</strain>
    </source>
</reference>
<name>A0A2V1D5T9_9PLEO</name>
<dbReference type="EMBL" id="KZ805590">
    <property type="protein sequence ID" value="PVH93440.1"/>
    <property type="molecule type" value="Genomic_DNA"/>
</dbReference>
<dbReference type="PANTHER" id="PTHR37540">
    <property type="entry name" value="TRANSCRIPTION FACTOR (ACR-2), PUTATIVE-RELATED-RELATED"/>
    <property type="match status" value="1"/>
</dbReference>
<dbReference type="AlphaFoldDB" id="A0A2V1D5T9"/>
<gene>
    <name evidence="1" type="ORF">DM02DRAFT_733126</name>
</gene>
<proteinExistence type="predicted"/>
<organism evidence="1 2">
    <name type="scientific">Periconia macrospinosa</name>
    <dbReference type="NCBI Taxonomy" id="97972"/>
    <lineage>
        <taxon>Eukaryota</taxon>
        <taxon>Fungi</taxon>
        <taxon>Dikarya</taxon>
        <taxon>Ascomycota</taxon>
        <taxon>Pezizomycotina</taxon>
        <taxon>Dothideomycetes</taxon>
        <taxon>Pleosporomycetidae</taxon>
        <taxon>Pleosporales</taxon>
        <taxon>Massarineae</taxon>
        <taxon>Periconiaceae</taxon>
        <taxon>Periconia</taxon>
    </lineage>
</organism>
<keyword evidence="2" id="KW-1185">Reference proteome</keyword>
<dbReference type="STRING" id="97972.A0A2V1D5T9"/>
<accession>A0A2V1D5T9</accession>
<dbReference type="Proteomes" id="UP000244855">
    <property type="component" value="Unassembled WGS sequence"/>
</dbReference>